<dbReference type="InterPro" id="IPR002772">
    <property type="entry name" value="Glyco_hydro_3_C"/>
</dbReference>
<dbReference type="SUPFAM" id="SSF56988">
    <property type="entry name" value="Anthrax protective antigen"/>
    <property type="match status" value="1"/>
</dbReference>
<comment type="similarity">
    <text evidence="3">Belongs to the glycosyl hydrolase 3 family.</text>
</comment>
<dbReference type="PRINTS" id="PR00133">
    <property type="entry name" value="GLHYDRLASE3"/>
</dbReference>
<dbReference type="Pfam" id="PF14310">
    <property type="entry name" value="Fn3-like"/>
    <property type="match status" value="1"/>
</dbReference>
<dbReference type="KEGG" id="npa:UCRNP2_4519"/>
<gene>
    <name evidence="11" type="ORF">UCRNP2_4519</name>
</gene>
<proteinExistence type="inferred from homology"/>
<dbReference type="PANTHER" id="PTHR42715:SF3">
    <property type="entry name" value="BETA-GLUCOSIDASE B-RELATED"/>
    <property type="match status" value="1"/>
</dbReference>
<dbReference type="AlphaFoldDB" id="R1EMF3"/>
<dbReference type="InterPro" id="IPR026891">
    <property type="entry name" value="Fn3-like"/>
</dbReference>
<evidence type="ECO:0000256" key="5">
    <source>
        <dbReference type="ARBA" id="ARBA00022801"/>
    </source>
</evidence>
<dbReference type="EC" id="3.2.1.21" evidence="4"/>
<dbReference type="InterPro" id="IPR013783">
    <property type="entry name" value="Ig-like_fold"/>
</dbReference>
<dbReference type="STRING" id="1287680.R1EMF3"/>
<keyword evidence="6" id="KW-0325">Glycoprotein</keyword>
<dbReference type="InterPro" id="IPR036881">
    <property type="entry name" value="Glyco_hydro_3_C_sf"/>
</dbReference>
<dbReference type="PANTHER" id="PTHR42715">
    <property type="entry name" value="BETA-GLUCOSIDASE"/>
    <property type="match status" value="1"/>
</dbReference>
<dbReference type="Pfam" id="PF07691">
    <property type="entry name" value="PA14"/>
    <property type="match status" value="1"/>
</dbReference>
<comment type="catalytic activity">
    <reaction evidence="1">
        <text>Hydrolysis of terminal, non-reducing beta-D-glucosyl residues with release of beta-D-glucose.</text>
        <dbReference type="EC" id="3.2.1.21"/>
    </reaction>
</comment>
<keyword evidence="9" id="KW-0624">Polysaccharide degradation</keyword>
<name>R1EMF3_BOTPV</name>
<dbReference type="Gene3D" id="2.60.120.380">
    <property type="match status" value="1"/>
</dbReference>
<dbReference type="InterPro" id="IPR011658">
    <property type="entry name" value="PA14_dom"/>
</dbReference>
<dbReference type="Gene3D" id="3.40.50.1700">
    <property type="entry name" value="Glycoside hydrolase family 3 C-terminal domain"/>
    <property type="match status" value="1"/>
</dbReference>
<dbReference type="OMA" id="GCHIYKW"/>
<accession>R1EMF3</accession>
<organism evidence="11 12">
    <name type="scientific">Botryosphaeria parva (strain UCR-NP2)</name>
    <name type="common">Grapevine canker fungus</name>
    <name type="synonym">Neofusicoccum parvum</name>
    <dbReference type="NCBI Taxonomy" id="1287680"/>
    <lineage>
        <taxon>Eukaryota</taxon>
        <taxon>Fungi</taxon>
        <taxon>Dikarya</taxon>
        <taxon>Ascomycota</taxon>
        <taxon>Pezizomycotina</taxon>
        <taxon>Dothideomycetes</taxon>
        <taxon>Dothideomycetes incertae sedis</taxon>
        <taxon>Botryosphaeriales</taxon>
        <taxon>Botryosphaeriaceae</taxon>
        <taxon>Neofusicoccum</taxon>
    </lineage>
</organism>
<dbReference type="GO" id="GO:0008422">
    <property type="term" value="F:beta-glucosidase activity"/>
    <property type="evidence" value="ECO:0007669"/>
    <property type="project" value="UniProtKB-EC"/>
</dbReference>
<dbReference type="FunFam" id="2.60.120.260:FF:000114">
    <property type="entry name" value="Glycoside hydrolase family 3 protein"/>
    <property type="match status" value="1"/>
</dbReference>
<evidence type="ECO:0000256" key="9">
    <source>
        <dbReference type="ARBA" id="ARBA00023326"/>
    </source>
</evidence>
<dbReference type="Proteomes" id="UP000013521">
    <property type="component" value="Unassembled WGS sequence"/>
</dbReference>
<evidence type="ECO:0000256" key="4">
    <source>
        <dbReference type="ARBA" id="ARBA00012744"/>
    </source>
</evidence>
<evidence type="ECO:0000313" key="11">
    <source>
        <dbReference type="EMBL" id="EOD48747.1"/>
    </source>
</evidence>
<dbReference type="GO" id="GO:0009251">
    <property type="term" value="P:glucan catabolic process"/>
    <property type="evidence" value="ECO:0007669"/>
    <property type="project" value="TreeGrafter"/>
</dbReference>
<dbReference type="Pfam" id="PF00933">
    <property type="entry name" value="Glyco_hydro_3"/>
    <property type="match status" value="1"/>
</dbReference>
<evidence type="ECO:0000313" key="12">
    <source>
        <dbReference type="Proteomes" id="UP000013521"/>
    </source>
</evidence>
<dbReference type="SUPFAM" id="SSF52279">
    <property type="entry name" value="Beta-D-glucan exohydrolase, C-terminal domain"/>
    <property type="match status" value="1"/>
</dbReference>
<feature type="domain" description="PA14" evidence="10">
    <location>
        <begin position="256"/>
        <end position="416"/>
    </location>
</feature>
<evidence type="ECO:0000256" key="1">
    <source>
        <dbReference type="ARBA" id="ARBA00000448"/>
    </source>
</evidence>
<dbReference type="eggNOG" id="ENOG502QR4D">
    <property type="taxonomic scope" value="Eukaryota"/>
</dbReference>
<reference evidence="12" key="1">
    <citation type="journal article" date="2013" name="Genome Announc.">
        <title>Draft genome sequence of Neofusicoccum parvum isolate UCR-NP2, a fungal vascular pathogen associated with grapevine cankers.</title>
        <authorList>
            <person name="Blanco-Ulate B."/>
            <person name="Rolshausen P."/>
            <person name="Cantu D."/>
        </authorList>
    </citation>
    <scope>NUCLEOTIDE SEQUENCE [LARGE SCALE GENOMIC DNA]</scope>
    <source>
        <strain evidence="12">UCR-NP2</strain>
    </source>
</reference>
<dbReference type="Gene3D" id="2.60.40.10">
    <property type="entry name" value="Immunoglobulins"/>
    <property type="match status" value="1"/>
</dbReference>
<dbReference type="Gene3D" id="3.20.20.300">
    <property type="entry name" value="Glycoside hydrolase, family 3, N-terminal domain"/>
    <property type="match status" value="2"/>
</dbReference>
<protein>
    <recommendedName>
        <fullName evidence="4">beta-glucosidase</fullName>
        <ecNumber evidence="4">3.2.1.21</ecNumber>
    </recommendedName>
</protein>
<evidence type="ECO:0000256" key="7">
    <source>
        <dbReference type="ARBA" id="ARBA00023277"/>
    </source>
</evidence>
<dbReference type="InterPro" id="IPR036962">
    <property type="entry name" value="Glyco_hydro_3_N_sf"/>
</dbReference>
<comment type="pathway">
    <text evidence="2">Glycan metabolism; cellulose degradation.</text>
</comment>
<dbReference type="SUPFAM" id="SSF51445">
    <property type="entry name" value="(Trans)glycosidases"/>
    <property type="match status" value="1"/>
</dbReference>
<dbReference type="InterPro" id="IPR001764">
    <property type="entry name" value="Glyco_hydro_3_N"/>
</dbReference>
<keyword evidence="5 11" id="KW-0378">Hydrolase</keyword>
<evidence type="ECO:0000259" key="10">
    <source>
        <dbReference type="PROSITE" id="PS51820"/>
    </source>
</evidence>
<evidence type="ECO:0000256" key="8">
    <source>
        <dbReference type="ARBA" id="ARBA00023295"/>
    </source>
</evidence>
<keyword evidence="8" id="KW-0326">Glycosidase</keyword>
<evidence type="ECO:0000256" key="6">
    <source>
        <dbReference type="ARBA" id="ARBA00023180"/>
    </source>
</evidence>
<dbReference type="PROSITE" id="PS51820">
    <property type="entry name" value="PA14"/>
    <property type="match status" value="1"/>
</dbReference>
<dbReference type="SMART" id="SM01217">
    <property type="entry name" value="Fn3_like"/>
    <property type="match status" value="1"/>
</dbReference>
<evidence type="ECO:0000256" key="3">
    <source>
        <dbReference type="ARBA" id="ARBA00005336"/>
    </source>
</evidence>
<dbReference type="InterPro" id="IPR037524">
    <property type="entry name" value="PA14/GLEYA"/>
</dbReference>
<dbReference type="EMBL" id="KB916176">
    <property type="protein sequence ID" value="EOD48747.1"/>
    <property type="molecule type" value="Genomic_DNA"/>
</dbReference>
<dbReference type="InterPro" id="IPR017853">
    <property type="entry name" value="GH"/>
</dbReference>
<sequence>MARTAALFPCGISLAATWNLDLMEEVGKHLGDETKARGADVLLAPTVCLHRSPLGGRNFESFSEDPFLTGKLAAAYIRGLQSKKVAATIKHFAGNEQETLRMTIDSIIAERPLRELYLKPFEIAIREASPWALMSSYNLINGVHADMYEHTMKKILRDEWKYDGQVIRQAGAEGLTLLKNERGLLPITSAKKIAVIGPNAKRAIAGGGGSASLNPYYTTTPFEGLANHFDGELLYSQGCDTAKWLPLASPFCTTADGQQGVTLEYYYHDRFEGAPASVQHKATTDLFLWDSAPKAVLPAYSFRVKTTITPKTSGTHTFSFSSVGPGKFFLDGELFIDNWDWIEEGEAMFDASEDVLKSVYLEEGKPVQILVESTNEVRPAWKITPGKPTHVYGGCRIGYEEEPRVNLLQEAVDAAKEADAAVVFVGLDAEWESEGYDRQTMDLPKNGSQDRLVEAVLAANPNTIVVNQSGTPVTMPWADKAPAILQAWYQGQEAGNALADVLLGRQSPGGKLPTTFPKRLSDNPAYHNWPGENAKVVYGEGIFIGYRHYDRCGIEPLFPFGHGLTYTTFEYGEATISDRTLAEDGAVKVNVPVTNTGGFAAAEIVQGYVKDVKSRLPRPEKELQAFGKVFLQPGETKSVELAFDKYSVGYYDTSLEAYIAEEGRFEVFIGSSSADIRCSTSFEVLESFTWVF</sequence>
<dbReference type="Pfam" id="PF01915">
    <property type="entry name" value="Glyco_hydro_3_C"/>
    <property type="match status" value="1"/>
</dbReference>
<keyword evidence="7" id="KW-0119">Carbohydrate metabolism</keyword>
<dbReference type="InterPro" id="IPR050288">
    <property type="entry name" value="Cellulose_deg_GH3"/>
</dbReference>
<dbReference type="FunFam" id="2.60.40.10:FF:000495">
    <property type="entry name" value="Periplasmic beta-glucosidase"/>
    <property type="match status" value="1"/>
</dbReference>
<dbReference type="OrthoDB" id="47059at2759"/>
<dbReference type="HOGENOM" id="CLU_004542_4_0_1"/>
<evidence type="ECO:0000256" key="2">
    <source>
        <dbReference type="ARBA" id="ARBA00004987"/>
    </source>
</evidence>
<dbReference type="SMART" id="SM00758">
    <property type="entry name" value="PA14"/>
    <property type="match status" value="1"/>
</dbReference>